<dbReference type="Proteomes" id="UP000887567">
    <property type="component" value="Unplaced"/>
</dbReference>
<dbReference type="KEGG" id="epa:110253970"/>
<proteinExistence type="predicted"/>
<organism evidence="1 2">
    <name type="scientific">Exaiptasia diaphana</name>
    <name type="common">Tropical sea anemone</name>
    <name type="synonym">Aiptasia pulchella</name>
    <dbReference type="NCBI Taxonomy" id="2652724"/>
    <lineage>
        <taxon>Eukaryota</taxon>
        <taxon>Metazoa</taxon>
        <taxon>Cnidaria</taxon>
        <taxon>Anthozoa</taxon>
        <taxon>Hexacorallia</taxon>
        <taxon>Actiniaria</taxon>
        <taxon>Aiptasiidae</taxon>
        <taxon>Exaiptasia</taxon>
    </lineage>
</organism>
<dbReference type="GeneID" id="110253970"/>
<accession>A0A913Y7Z9</accession>
<reference evidence="1" key="1">
    <citation type="submission" date="2022-11" db="UniProtKB">
        <authorList>
            <consortium name="EnsemblMetazoa"/>
        </authorList>
    </citation>
    <scope>IDENTIFICATION</scope>
</reference>
<dbReference type="OrthoDB" id="10626861at2759"/>
<sequence length="218" mass="24163">MMDTDWVEYKCKSGETLFIYNKVTGEHKWPTDDSADETCIMIGQPVVYKEWCTIGTQTDDNGCNNGCTSIYTKTADIVNSTEASIQQENCSGDEGFEPFLDNGYCYKEERSNKRNGCKIEVTQQNSLAGESSETTDGLVINEAVNKESICKIVELTQQNSLAGESSETTDCLVINEAGHVIQHRMVISSKPVCLGIQTHGFGTHYHALVRLLKLLGHF</sequence>
<dbReference type="AlphaFoldDB" id="A0A913Y7Z9"/>
<dbReference type="RefSeq" id="XP_020916586.1">
    <property type="nucleotide sequence ID" value="XM_021060927.1"/>
</dbReference>
<evidence type="ECO:0000313" key="1">
    <source>
        <dbReference type="EnsemblMetazoa" id="XP_020916586.1"/>
    </source>
</evidence>
<name>A0A913Y7Z9_EXADI</name>
<dbReference type="EnsemblMetazoa" id="XM_021060927.1">
    <property type="protein sequence ID" value="XP_020916586.1"/>
    <property type="gene ID" value="LOC110253970"/>
</dbReference>
<evidence type="ECO:0000313" key="2">
    <source>
        <dbReference type="Proteomes" id="UP000887567"/>
    </source>
</evidence>
<protein>
    <submittedName>
        <fullName evidence="1">Uncharacterized protein</fullName>
    </submittedName>
</protein>
<keyword evidence="2" id="KW-1185">Reference proteome</keyword>